<evidence type="ECO:0000313" key="2">
    <source>
        <dbReference type="Proteomes" id="UP000218628"/>
    </source>
</evidence>
<reference evidence="2" key="1">
    <citation type="submission" date="2017-09" db="EMBL/GenBank/DDBJ databases">
        <title>FDA dAtabase for Regulatory Grade micrObial Sequences (FDA-ARGOS): Supporting development and validation of Infectious Disease Dx tests.</title>
        <authorList>
            <person name="Minogue T."/>
            <person name="Wolcott M."/>
            <person name="Wasieloski L."/>
            <person name="Aguilar W."/>
            <person name="Moore D."/>
            <person name="Tallon L."/>
            <person name="Sadzewicz L."/>
            <person name="Ott S."/>
            <person name="Zhao X."/>
            <person name="Nagaraj S."/>
            <person name="Vavikolanu K."/>
            <person name="Aluvathingal J."/>
            <person name="Nadendla S."/>
            <person name="Sichtig H."/>
        </authorList>
    </citation>
    <scope>NUCLEOTIDE SEQUENCE [LARGE SCALE GENOMIC DNA]</scope>
    <source>
        <strain evidence="2">FDAARGOS_369</strain>
    </source>
</reference>
<protein>
    <submittedName>
        <fullName evidence="1">Multidrug DMT transporter permease</fullName>
    </submittedName>
</protein>
<accession>A0A291DFL0</accession>
<dbReference type="Proteomes" id="UP000218628">
    <property type="component" value="Chromosome"/>
</dbReference>
<dbReference type="EMBL" id="CP023510">
    <property type="protein sequence ID" value="ATF63302.1"/>
    <property type="molecule type" value="Genomic_DNA"/>
</dbReference>
<gene>
    <name evidence="1" type="ORF">CO690_06260</name>
</gene>
<dbReference type="RefSeq" id="WP_012902796.1">
    <property type="nucleotide sequence ID" value="NZ_CAUVGC010000005.1"/>
</dbReference>
<dbReference type="OMA" id="AREYMHA"/>
<evidence type="ECO:0000313" key="1">
    <source>
        <dbReference type="EMBL" id="ATF63302.1"/>
    </source>
</evidence>
<organism evidence="1 2">
    <name type="scientific">Rothia mucilaginosa</name>
    <dbReference type="NCBI Taxonomy" id="43675"/>
    <lineage>
        <taxon>Bacteria</taxon>
        <taxon>Bacillati</taxon>
        <taxon>Actinomycetota</taxon>
        <taxon>Actinomycetes</taxon>
        <taxon>Micrococcales</taxon>
        <taxon>Micrococcaceae</taxon>
        <taxon>Rothia</taxon>
    </lineage>
</organism>
<name>A0A291DFL0_9MICC</name>
<sequence>MSAVESSPPSAPNTTHPTKPATPTLVSVAGWVLLVIAVGWLALIAYTGISYATTHLSHFSTWRAQSLVDAQAYYPVLFLMVSAFGNVTLHGFCTVAYLRGYRWAALVLSVALALGVLASLLIMLTVAALLGTLNGAPSQDVELLLSSASPLYTPVYIAGPYMLVCVVALALVWSRQSRSYMEARRDWRVRRSEDYLI</sequence>
<dbReference type="AlphaFoldDB" id="A0A291DFL0"/>
<proteinExistence type="predicted"/>